<dbReference type="InterPro" id="IPR052189">
    <property type="entry name" value="L-asp_N-monooxygenase_NS-form"/>
</dbReference>
<dbReference type="Proteomes" id="UP001501444">
    <property type="component" value="Unassembled WGS sequence"/>
</dbReference>
<dbReference type="PANTHER" id="PTHR40254">
    <property type="entry name" value="BLR0577 PROTEIN"/>
    <property type="match status" value="1"/>
</dbReference>
<reference evidence="3" key="1">
    <citation type="journal article" date="2019" name="Int. J. Syst. Evol. Microbiol.">
        <title>The Global Catalogue of Microorganisms (GCM) 10K type strain sequencing project: providing services to taxonomists for standard genome sequencing and annotation.</title>
        <authorList>
            <consortium name="The Broad Institute Genomics Platform"/>
            <consortium name="The Broad Institute Genome Sequencing Center for Infectious Disease"/>
            <person name="Wu L."/>
            <person name="Ma J."/>
        </authorList>
    </citation>
    <scope>NUCLEOTIDE SEQUENCE [LARGE SCALE GENOMIC DNA]</scope>
    <source>
        <strain evidence="3">JCM 3272</strain>
    </source>
</reference>
<evidence type="ECO:0000259" key="1">
    <source>
        <dbReference type="Pfam" id="PF13454"/>
    </source>
</evidence>
<sequence>MTRSLEICLVGAGPRGLCVLERLCAQERHAPSHDAITVHLVDPGEPGPGAVWRTDQSRLLLTNTVAAQITVYTDDSVAIAGPVEPGPSLHAWARDQADAEARRLGPDDYPSRSLYGRYLADCFARIAAAAPGHVTVRVYRSRAVAIADTSGVPGGPQGARLADGTRLHHLDAVVLAQGHVPAALPPAQARTASLARVHGLTYLPQANPADIDLSALPAGAAVLVRGLGLNFFDYVALLTEGRGGRFEREGGALRYLPSGREPTLYATSRRGVPSHARGENQKGASGRHVPRVLTPAVVEDLRRRRGGLRFARDLWPLIAAEVETVYYTTLLGVQDPDAFVARYLDDPRRLLDEHGVDPAARWDWERLARPAGRRRFAGRAEFTAWVLEHLREDVRQARQGNVGGPLKAALDALRDLRNEVRLVVDHGGLDGASYRDELAAWYTPFNAFLSIGPPARRIEELVALVEAGVVVLTGPGTQILLDSAGPAFVAVSSAVPAAPVRATALVEARLHDVDLRRTGDPLLRHMLDTDQCRPYRIPCAGGGHYETGGLDVTERPYRVVDAHGQAHPRRFAYGVPTESVHWVTAAGVRPGVDSVTIGDADAIAAAVRALGPAPLPRPAPSFLGVVV</sequence>
<proteinExistence type="predicted"/>
<dbReference type="RefSeq" id="WP_344614943.1">
    <property type="nucleotide sequence ID" value="NZ_BAAARV010000040.1"/>
</dbReference>
<evidence type="ECO:0000313" key="3">
    <source>
        <dbReference type="Proteomes" id="UP001501444"/>
    </source>
</evidence>
<dbReference type="SUPFAM" id="SSF51905">
    <property type="entry name" value="FAD/NAD(P)-binding domain"/>
    <property type="match status" value="1"/>
</dbReference>
<name>A0ABP5TMU3_9ACTN</name>
<dbReference type="InterPro" id="IPR036188">
    <property type="entry name" value="FAD/NAD-bd_sf"/>
</dbReference>
<evidence type="ECO:0000313" key="2">
    <source>
        <dbReference type="EMBL" id="GAA2357084.1"/>
    </source>
</evidence>
<dbReference type="PANTHER" id="PTHR40254:SF1">
    <property type="entry name" value="BLR0577 PROTEIN"/>
    <property type="match status" value="1"/>
</dbReference>
<accession>A0ABP5TMU3</accession>
<comment type="caution">
    <text evidence="2">The sequence shown here is derived from an EMBL/GenBank/DDBJ whole genome shotgun (WGS) entry which is preliminary data.</text>
</comment>
<gene>
    <name evidence="2" type="ORF">GCM10010170_050250</name>
</gene>
<dbReference type="Pfam" id="PF13454">
    <property type="entry name" value="NAD_binding_9"/>
    <property type="match status" value="1"/>
</dbReference>
<dbReference type="EMBL" id="BAAARV010000040">
    <property type="protein sequence ID" value="GAA2357084.1"/>
    <property type="molecule type" value="Genomic_DNA"/>
</dbReference>
<organism evidence="2 3">
    <name type="scientific">Dactylosporangium salmoneum</name>
    <dbReference type="NCBI Taxonomy" id="53361"/>
    <lineage>
        <taxon>Bacteria</taxon>
        <taxon>Bacillati</taxon>
        <taxon>Actinomycetota</taxon>
        <taxon>Actinomycetes</taxon>
        <taxon>Micromonosporales</taxon>
        <taxon>Micromonosporaceae</taxon>
        <taxon>Dactylosporangium</taxon>
    </lineage>
</organism>
<feature type="domain" description="FAD-dependent urate hydroxylase HpyO/Asp monooxygenase CreE-like FAD/NAD(P)-binding" evidence="1">
    <location>
        <begin position="9"/>
        <end position="179"/>
    </location>
</feature>
<keyword evidence="3" id="KW-1185">Reference proteome</keyword>
<protein>
    <submittedName>
        <fullName evidence="2">FAD/NAD(P)-binding protein</fullName>
    </submittedName>
</protein>
<dbReference type="InterPro" id="IPR038732">
    <property type="entry name" value="HpyO/CreE_NAD-binding"/>
</dbReference>